<feature type="compositionally biased region" description="Basic and acidic residues" evidence="1">
    <location>
        <begin position="57"/>
        <end position="66"/>
    </location>
</feature>
<feature type="compositionally biased region" description="Basic residues" evidence="1">
    <location>
        <begin position="1"/>
        <end position="12"/>
    </location>
</feature>
<reference evidence="2 3" key="1">
    <citation type="submission" date="2019-10" db="EMBL/GenBank/DDBJ databases">
        <authorList>
            <person name="Palmer J.M."/>
        </authorList>
    </citation>
    <scope>NUCLEOTIDE SEQUENCE [LARGE SCALE GENOMIC DNA]</scope>
    <source>
        <strain evidence="2 3">TWF506</strain>
    </source>
</reference>
<feature type="compositionally biased region" description="Polar residues" evidence="1">
    <location>
        <begin position="38"/>
        <end position="55"/>
    </location>
</feature>
<feature type="region of interest" description="Disordered" evidence="1">
    <location>
        <begin position="1"/>
        <end position="71"/>
    </location>
</feature>
<dbReference type="EMBL" id="JAVHJM010000002">
    <property type="protein sequence ID" value="KAK6518285.1"/>
    <property type="molecule type" value="Genomic_DNA"/>
</dbReference>
<feature type="compositionally biased region" description="Polar residues" evidence="1">
    <location>
        <begin position="139"/>
        <end position="149"/>
    </location>
</feature>
<proteinExistence type="predicted"/>
<feature type="compositionally biased region" description="Basic and acidic residues" evidence="1">
    <location>
        <begin position="90"/>
        <end position="101"/>
    </location>
</feature>
<comment type="caution">
    <text evidence="2">The sequence shown here is derived from an EMBL/GenBank/DDBJ whole genome shotgun (WGS) entry which is preliminary data.</text>
</comment>
<dbReference type="Proteomes" id="UP001307849">
    <property type="component" value="Unassembled WGS sequence"/>
</dbReference>
<feature type="region of interest" description="Disordered" evidence="1">
    <location>
        <begin position="90"/>
        <end position="119"/>
    </location>
</feature>
<dbReference type="AlphaFoldDB" id="A0AAN8NBU9"/>
<evidence type="ECO:0000256" key="1">
    <source>
        <dbReference type="SAM" id="MobiDB-lite"/>
    </source>
</evidence>
<keyword evidence="3" id="KW-1185">Reference proteome</keyword>
<sequence length="166" mass="19101">MANKKRGPKKNKKDVIEENRELRERLRRLEERELPQRDPQSGGSQLQQQKCSRSPQRGRERERERATATAIGMKELATSLLDIAGRILRLVESRSRSPPGDRRHHSPPRRRSPKLNLKAYKNLDSVEVTSDQLAAELRTFQQTEAQNQDPDADTPILDYSGPENLE</sequence>
<feature type="region of interest" description="Disordered" evidence="1">
    <location>
        <begin position="139"/>
        <end position="166"/>
    </location>
</feature>
<feature type="compositionally biased region" description="Basic residues" evidence="1">
    <location>
        <begin position="102"/>
        <end position="113"/>
    </location>
</feature>
<gene>
    <name evidence="2" type="ORF">TWF506_005445</name>
</gene>
<organism evidence="2 3">
    <name type="scientific">Arthrobotrys conoides</name>
    <dbReference type="NCBI Taxonomy" id="74498"/>
    <lineage>
        <taxon>Eukaryota</taxon>
        <taxon>Fungi</taxon>
        <taxon>Dikarya</taxon>
        <taxon>Ascomycota</taxon>
        <taxon>Pezizomycotina</taxon>
        <taxon>Orbiliomycetes</taxon>
        <taxon>Orbiliales</taxon>
        <taxon>Orbiliaceae</taxon>
        <taxon>Arthrobotrys</taxon>
    </lineage>
</organism>
<protein>
    <submittedName>
        <fullName evidence="2">Uncharacterized protein</fullName>
    </submittedName>
</protein>
<feature type="compositionally biased region" description="Basic and acidic residues" evidence="1">
    <location>
        <begin position="13"/>
        <end position="36"/>
    </location>
</feature>
<evidence type="ECO:0000313" key="2">
    <source>
        <dbReference type="EMBL" id="KAK6518285.1"/>
    </source>
</evidence>
<name>A0AAN8NBU9_9PEZI</name>
<accession>A0AAN8NBU9</accession>
<evidence type="ECO:0000313" key="3">
    <source>
        <dbReference type="Proteomes" id="UP001307849"/>
    </source>
</evidence>